<comment type="caution">
    <text evidence="2">The sequence shown here is derived from an EMBL/GenBank/DDBJ whole genome shotgun (WGS) entry which is preliminary data.</text>
</comment>
<keyword evidence="3" id="KW-1185">Reference proteome</keyword>
<feature type="transmembrane region" description="Helical" evidence="1">
    <location>
        <begin position="104"/>
        <end position="123"/>
    </location>
</feature>
<organism evidence="2 3">
    <name type="scientific">Rubellimicrobium roseum</name>
    <dbReference type="NCBI Taxonomy" id="687525"/>
    <lineage>
        <taxon>Bacteria</taxon>
        <taxon>Pseudomonadati</taxon>
        <taxon>Pseudomonadota</taxon>
        <taxon>Alphaproteobacteria</taxon>
        <taxon>Rhodobacterales</taxon>
        <taxon>Roseobacteraceae</taxon>
        <taxon>Rubellimicrobium</taxon>
    </lineage>
</organism>
<dbReference type="AlphaFoldDB" id="A0A5C4N8C9"/>
<name>A0A5C4N8C9_9RHOB</name>
<evidence type="ECO:0000313" key="2">
    <source>
        <dbReference type="EMBL" id="TNC61000.1"/>
    </source>
</evidence>
<proteinExistence type="predicted"/>
<reference evidence="2 3" key="1">
    <citation type="submission" date="2019-06" db="EMBL/GenBank/DDBJ databases">
        <authorList>
            <person name="Jiang L."/>
        </authorList>
    </citation>
    <scope>NUCLEOTIDE SEQUENCE [LARGE SCALE GENOMIC DNA]</scope>
    <source>
        <strain evidence="2 3">YIM 48858</strain>
    </source>
</reference>
<feature type="transmembrane region" description="Helical" evidence="1">
    <location>
        <begin position="79"/>
        <end position="98"/>
    </location>
</feature>
<protein>
    <submittedName>
        <fullName evidence="2">VUT family protein</fullName>
    </submittedName>
</protein>
<feature type="transmembrane region" description="Helical" evidence="1">
    <location>
        <begin position="20"/>
        <end position="40"/>
    </location>
</feature>
<gene>
    <name evidence="2" type="ORF">FHG71_21630</name>
</gene>
<evidence type="ECO:0000313" key="3">
    <source>
        <dbReference type="Proteomes" id="UP000305709"/>
    </source>
</evidence>
<dbReference type="Proteomes" id="UP000305709">
    <property type="component" value="Unassembled WGS sequence"/>
</dbReference>
<feature type="transmembrane region" description="Helical" evidence="1">
    <location>
        <begin position="130"/>
        <end position="154"/>
    </location>
</feature>
<dbReference type="InterPro" id="IPR003744">
    <property type="entry name" value="YhhQ"/>
</dbReference>
<feature type="transmembrane region" description="Helical" evidence="1">
    <location>
        <begin position="160"/>
        <end position="181"/>
    </location>
</feature>
<feature type="transmembrane region" description="Helical" evidence="1">
    <location>
        <begin position="52"/>
        <end position="72"/>
    </location>
</feature>
<keyword evidence="1" id="KW-0812">Transmembrane</keyword>
<dbReference type="PROSITE" id="PS51257">
    <property type="entry name" value="PROKAR_LIPOPROTEIN"/>
    <property type="match status" value="1"/>
</dbReference>
<sequence>MSMIRSERHHTAQRLEGYAYFALFCGCIPLANWLIGNVGTVCPPNSPCLIPVWPGTLAPSGVLAIGLALVLRDLVQRRLGLAWSVGAIVVGAVLSGLVSPPALVVASVAAFVLSEVADLAVYTPLQRRGLVLAVAASGVVGIVVDSVLFLSLAFGSLDFLWGQMIGKGWGLLLALPVVRWLRKRDTQLGFGAT</sequence>
<keyword evidence="1" id="KW-1133">Transmembrane helix</keyword>
<dbReference type="EMBL" id="VDFV01000073">
    <property type="protein sequence ID" value="TNC61000.1"/>
    <property type="molecule type" value="Genomic_DNA"/>
</dbReference>
<evidence type="ECO:0000256" key="1">
    <source>
        <dbReference type="SAM" id="Phobius"/>
    </source>
</evidence>
<keyword evidence="1" id="KW-0472">Membrane</keyword>
<dbReference type="Pfam" id="PF02592">
    <property type="entry name" value="Vut_1"/>
    <property type="match status" value="1"/>
</dbReference>
<dbReference type="OrthoDB" id="9155154at2"/>
<accession>A0A5C4N8C9</accession>